<accession>A0A6A4BCJ5</accession>
<organism evidence="1 2">
    <name type="scientific">Phytophthora fragariae</name>
    <dbReference type="NCBI Taxonomy" id="53985"/>
    <lineage>
        <taxon>Eukaryota</taxon>
        <taxon>Sar</taxon>
        <taxon>Stramenopiles</taxon>
        <taxon>Oomycota</taxon>
        <taxon>Peronosporomycetes</taxon>
        <taxon>Peronosporales</taxon>
        <taxon>Peronosporaceae</taxon>
        <taxon>Phytophthora</taxon>
    </lineage>
</organism>
<evidence type="ECO:0000313" key="2">
    <source>
        <dbReference type="Proteomes" id="UP000437068"/>
    </source>
</evidence>
<dbReference type="AlphaFoldDB" id="A0A6A4BCJ5"/>
<dbReference type="Proteomes" id="UP000437068">
    <property type="component" value="Unassembled WGS sequence"/>
</dbReference>
<protein>
    <submittedName>
        <fullName evidence="1">Uncharacterized protein</fullName>
    </submittedName>
</protein>
<dbReference type="EMBL" id="QXGE01004211">
    <property type="protein sequence ID" value="KAE9271500.1"/>
    <property type="molecule type" value="Genomic_DNA"/>
</dbReference>
<name>A0A6A4BCJ5_9STRA</name>
<proteinExistence type="predicted"/>
<comment type="caution">
    <text evidence="1">The sequence shown here is derived from an EMBL/GenBank/DDBJ whole genome shotgun (WGS) entry which is preliminary data.</text>
</comment>
<evidence type="ECO:0000313" key="1">
    <source>
        <dbReference type="EMBL" id="KAE9271500.1"/>
    </source>
</evidence>
<gene>
    <name evidence="1" type="ORF">PF001_g28349</name>
</gene>
<reference evidence="1 2" key="1">
    <citation type="submission" date="2018-08" db="EMBL/GenBank/DDBJ databases">
        <title>Genomic investigation of the strawberry pathogen Phytophthora fragariae indicates pathogenicity is determined by transcriptional variation in three key races.</title>
        <authorList>
            <person name="Adams T.M."/>
            <person name="Armitage A.D."/>
            <person name="Sobczyk M.K."/>
            <person name="Bates H.J."/>
            <person name="Dunwell J.M."/>
            <person name="Nellist C.F."/>
            <person name="Harrison R.J."/>
        </authorList>
    </citation>
    <scope>NUCLEOTIDE SEQUENCE [LARGE SCALE GENOMIC DNA]</scope>
    <source>
        <strain evidence="1 2">A4</strain>
    </source>
</reference>
<sequence length="116" mass="12301">MANPQIRLRFRVNQGTAAIAVDASKNMSLTSTTLASGNTCPVMVASAATGNPMAGVLPASAEFSIAWGAIVNALEPTIDGTYMPFTTTRLYVPFVHLENAQAIISKPVKKVRFNDC</sequence>